<feature type="region of interest" description="Disordered" evidence="1">
    <location>
        <begin position="184"/>
        <end position="204"/>
    </location>
</feature>
<evidence type="ECO:0000313" key="2">
    <source>
        <dbReference type="EMBL" id="OAQ72100.2"/>
    </source>
</evidence>
<sequence length="767" mass="86241">MERTASLLSLSSRASTRNGPDCKDNCHVLPYSEKPPQPRVPRIKAVLSHCLYKRVLVWAVASLLLVTLALSQSRNVSMSHVVEYAKSKATNVHPASNKTGIKTQGAGKDLSHDSIIVQPGDSSQKPTVDAQADELNREEDSKEREEFEKQANEKPWLRFPHLDGYFHGLKTLVKASDHVPEYPNTTDTAPLPAPPIKKGRLPKPVPYNPYNTAGNDVKACYLDKDNKIPAPDVYAYDGLPQHMPGAAIGSYDILGIRDDICFDRYGRLGPYGLGYEKEQGGSGLAKVAEDFNNERIWSKTGQINYTKVDWGDAQDRCSEANTHRLLAVDSDSGELPMSSKARKGKKARQAVVVRCYTDFKWTDLAVVNFRALVTELSLKSGGEYTIHILLHVIDNDAPIWADDGVVQRILDANILGISQLEFKDTYDNPSGKAIHGVYRSPHFPLQVFASQHPEYEYFWNWEMDLRYLGNYFELFDRIGRWADNQPRLLLWERSERYYIPSYHGSWDNFTKTVERDHVQSGKPTIFGPVDFDDRKPLQAEEQGQSHLPETCGPGYSPSECGVGEGADLITLDPIFDIAYSGWVFSNDVVGYKNPSYEHPPRRSSIVTAGRLSRRLLMSMHEEVWRHHRTMFSEMFPSTVALHHGLKAVYAPHPVFLDRAWTPIGSSVDAVFNGGRDHSTSGTGSPFYLFNEHNHKGTSFYYNSEFSGLLWRRWLGFAQMDGRGPFGGQSGGGTLRGGYREESRSDSSGRMCLRSMLLHPIKFEDPNN</sequence>
<gene>
    <name evidence="2" type="ORF">VFPPC_00150</name>
</gene>
<dbReference type="EMBL" id="LSBJ02000001">
    <property type="protein sequence ID" value="OAQ72100.2"/>
    <property type="molecule type" value="Genomic_DNA"/>
</dbReference>
<proteinExistence type="predicted"/>
<dbReference type="PANTHER" id="PTHR36205:SF3">
    <property type="entry name" value="MAJOR FACILITATOR SUPERFAMILY TRANSPORTER"/>
    <property type="match status" value="1"/>
</dbReference>
<dbReference type="PANTHER" id="PTHR36205">
    <property type="entry name" value="CHROMOSOME 19, WHOLE GENOME SHOTGUN SEQUENCE"/>
    <property type="match status" value="1"/>
</dbReference>
<dbReference type="KEGG" id="pchm:VFPPC_00150"/>
<dbReference type="STRING" id="1380566.A0A179G3P0"/>
<organism evidence="2 3">
    <name type="scientific">Pochonia chlamydosporia 170</name>
    <dbReference type="NCBI Taxonomy" id="1380566"/>
    <lineage>
        <taxon>Eukaryota</taxon>
        <taxon>Fungi</taxon>
        <taxon>Dikarya</taxon>
        <taxon>Ascomycota</taxon>
        <taxon>Pezizomycotina</taxon>
        <taxon>Sordariomycetes</taxon>
        <taxon>Hypocreomycetidae</taxon>
        <taxon>Hypocreales</taxon>
        <taxon>Clavicipitaceae</taxon>
        <taxon>Pochonia</taxon>
    </lineage>
</organism>
<keyword evidence="3" id="KW-1185">Reference proteome</keyword>
<feature type="region of interest" description="Disordered" evidence="1">
    <location>
        <begin position="90"/>
        <end position="152"/>
    </location>
</feature>
<dbReference type="Proteomes" id="UP000078397">
    <property type="component" value="Unassembled WGS sequence"/>
</dbReference>
<protein>
    <submittedName>
        <fullName evidence="2">Major facilitator superfamily transporter</fullName>
    </submittedName>
</protein>
<dbReference type="InterPro" id="IPR021822">
    <property type="entry name" value="DUF3405"/>
</dbReference>
<dbReference type="Pfam" id="PF11885">
    <property type="entry name" value="DUF3405"/>
    <property type="match status" value="1"/>
</dbReference>
<feature type="region of interest" description="Disordered" evidence="1">
    <location>
        <begin position="1"/>
        <end position="22"/>
    </location>
</feature>
<accession>A0A179G3P0</accession>
<feature type="compositionally biased region" description="Gly residues" evidence="1">
    <location>
        <begin position="725"/>
        <end position="735"/>
    </location>
</feature>
<dbReference type="AlphaFoldDB" id="A0A179G3P0"/>
<feature type="compositionally biased region" description="Polar residues" evidence="1">
    <location>
        <begin position="90"/>
        <end position="102"/>
    </location>
</feature>
<feature type="region of interest" description="Disordered" evidence="1">
    <location>
        <begin position="725"/>
        <end position="747"/>
    </location>
</feature>
<feature type="compositionally biased region" description="Low complexity" evidence="1">
    <location>
        <begin position="1"/>
        <end position="17"/>
    </location>
</feature>
<dbReference type="OrthoDB" id="3353407at2759"/>
<comment type="caution">
    <text evidence="2">The sequence shown here is derived from an EMBL/GenBank/DDBJ whole genome shotgun (WGS) entry which is preliminary data.</text>
</comment>
<dbReference type="GeneID" id="28844227"/>
<feature type="compositionally biased region" description="Basic and acidic residues" evidence="1">
    <location>
        <begin position="134"/>
        <end position="152"/>
    </location>
</feature>
<evidence type="ECO:0000313" key="3">
    <source>
        <dbReference type="Proteomes" id="UP000078397"/>
    </source>
</evidence>
<feature type="compositionally biased region" description="Basic and acidic residues" evidence="1">
    <location>
        <begin position="737"/>
        <end position="746"/>
    </location>
</feature>
<reference evidence="2 3" key="1">
    <citation type="journal article" date="2016" name="PLoS Pathog.">
        <title>Biosynthesis of antibiotic leucinostatins in bio-control fungus Purpureocillium lilacinum and their inhibition on phytophthora revealed by genome mining.</title>
        <authorList>
            <person name="Wang G."/>
            <person name="Liu Z."/>
            <person name="Lin R."/>
            <person name="Li E."/>
            <person name="Mao Z."/>
            <person name="Ling J."/>
            <person name="Yang Y."/>
            <person name="Yin W.B."/>
            <person name="Xie B."/>
        </authorList>
    </citation>
    <scope>NUCLEOTIDE SEQUENCE [LARGE SCALE GENOMIC DNA]</scope>
    <source>
        <strain evidence="2">170</strain>
    </source>
</reference>
<name>A0A179G3P0_METCM</name>
<dbReference type="RefSeq" id="XP_022284655.1">
    <property type="nucleotide sequence ID" value="XM_022428163.1"/>
</dbReference>
<evidence type="ECO:0000256" key="1">
    <source>
        <dbReference type="SAM" id="MobiDB-lite"/>
    </source>
</evidence>